<sequence>MTFDLEKYEEAILSQDETRRVEAGLGLAEAVSHLDRETLERLSQPIVDLLLEALRKMDWEFRNLISNALIQLGKFDFIAKSTWFWRKLISTYTDADSGLRSSAMDLLKELGRSEYSLEILEPLIEGLKNSDKDMRILSANTLGRIRAREVIPILLEALQDDNTNVVYNVVECLGDIGDPRAVPALMHLLNTHVDEWVRAATLEALGKIGDQRVVELLLSLVNKELVVDPLINALGTLGDSRAIPVLVNYLKAEDRDIRELALKALVTIWEEVVTIAEFTGVHYELEATKNILQQSLTANVKNILLRDMNDENAPDDVRENCAVLLSCVKYAKALVPIVSLLEKFPLSQKVICALGQYHKRAFSHLRPYLQHKDSRLRQSAGLYVQHLVEKDIRGYDAQIEQALLQLVQDENPILNQIALATLKKFQSTTTIPALLNMLQQFPEDYGETIIDILVTLPKRSVYHAIQERIDEQNERTFPYFIKLLGHTGVQLDYIKNFLKHQNSQIQEASLLAIGYTAHSEGIPLLLPFIMSRQNSLARCAAAQSVYHLIQQLKDQLPKPRNVFDALFVMLNTHRNEEELCAVAQPLGTLCSYKYPDISEVNVAVVRGRLLDLLPRVGIETKIHLLEALYGIIDMSSFSILRELRHINLLEIQKMVASLYSQLDRDLRVIADIADMISHAEYSYRKFWIAAAGRLQAVELTDMLIPLLADPDFRAETFYALVNMGIEGLPRLVQYLNYEDPRIQKMAALVLSKISQDRIDKFCQAPCK</sequence>
<dbReference type="InterPro" id="IPR000225">
    <property type="entry name" value="Armadillo"/>
</dbReference>
<dbReference type="GO" id="GO:0016491">
    <property type="term" value="F:oxidoreductase activity"/>
    <property type="evidence" value="ECO:0007669"/>
    <property type="project" value="TreeGrafter"/>
</dbReference>
<dbReference type="PANTHER" id="PTHR12697:SF38">
    <property type="entry name" value="PBS LYASE HEAT DOMAIN PROTEIN REPEAT-CONTAINING PROTEIN"/>
    <property type="match status" value="1"/>
</dbReference>
<dbReference type="eggNOG" id="COG1413">
    <property type="taxonomic scope" value="Bacteria"/>
</dbReference>
<dbReference type="Pfam" id="PF03130">
    <property type="entry name" value="HEAT_PBS"/>
    <property type="match status" value="1"/>
</dbReference>
<dbReference type="EMBL" id="DF820464">
    <property type="protein sequence ID" value="GAK56397.1"/>
    <property type="molecule type" value="Genomic_DNA"/>
</dbReference>
<dbReference type="SMART" id="SM00567">
    <property type="entry name" value="EZ_HEAT"/>
    <property type="match status" value="6"/>
</dbReference>
<keyword evidence="2" id="KW-1185">Reference proteome</keyword>
<dbReference type="Proteomes" id="UP000030661">
    <property type="component" value="Unassembled WGS sequence"/>
</dbReference>
<dbReference type="Gene3D" id="1.25.10.10">
    <property type="entry name" value="Leucine-rich Repeat Variant"/>
    <property type="match status" value="3"/>
</dbReference>
<dbReference type="InterPro" id="IPR011989">
    <property type="entry name" value="ARM-like"/>
</dbReference>
<accession>A0A081BVP2</accession>
<dbReference type="Pfam" id="PF13646">
    <property type="entry name" value="HEAT_2"/>
    <property type="match status" value="1"/>
</dbReference>
<protein>
    <submittedName>
        <fullName evidence="1">Alr1903 protein</fullName>
    </submittedName>
</protein>
<evidence type="ECO:0000313" key="2">
    <source>
        <dbReference type="Proteomes" id="UP000030661"/>
    </source>
</evidence>
<dbReference type="STRING" id="1499967.U27_03359"/>
<dbReference type="InterPro" id="IPR004155">
    <property type="entry name" value="PBS_lyase_HEAT"/>
</dbReference>
<evidence type="ECO:0000313" key="1">
    <source>
        <dbReference type="EMBL" id="GAK56397.1"/>
    </source>
</evidence>
<reference evidence="1" key="1">
    <citation type="journal article" date="2015" name="PeerJ">
        <title>First genomic representation of candidate bacterial phylum KSB3 points to enhanced environmental sensing as a trigger of wastewater bulking.</title>
        <authorList>
            <person name="Sekiguchi Y."/>
            <person name="Ohashi A."/>
            <person name="Parks D.H."/>
            <person name="Yamauchi T."/>
            <person name="Tyson G.W."/>
            <person name="Hugenholtz P."/>
        </authorList>
    </citation>
    <scope>NUCLEOTIDE SEQUENCE [LARGE SCALE GENOMIC DNA]</scope>
</reference>
<proteinExistence type="predicted"/>
<organism evidence="1">
    <name type="scientific">Vecturithrix granuli</name>
    <dbReference type="NCBI Taxonomy" id="1499967"/>
    <lineage>
        <taxon>Bacteria</taxon>
        <taxon>Candidatus Moduliflexota</taxon>
        <taxon>Candidatus Vecturitrichia</taxon>
        <taxon>Candidatus Vecturitrichales</taxon>
        <taxon>Candidatus Vecturitrichaceae</taxon>
        <taxon>Candidatus Vecturithrix</taxon>
    </lineage>
</organism>
<dbReference type="SUPFAM" id="SSF48371">
    <property type="entry name" value="ARM repeat"/>
    <property type="match status" value="2"/>
</dbReference>
<dbReference type="AlphaFoldDB" id="A0A081BVP2"/>
<dbReference type="PANTHER" id="PTHR12697">
    <property type="entry name" value="PBS LYASE HEAT-LIKE PROTEIN"/>
    <property type="match status" value="1"/>
</dbReference>
<dbReference type="HOGENOM" id="CLU_363970_0_0_0"/>
<gene>
    <name evidence="1" type="ORF">U27_03359</name>
</gene>
<name>A0A081BVP2_VECG1</name>
<dbReference type="InterPro" id="IPR016024">
    <property type="entry name" value="ARM-type_fold"/>
</dbReference>
<dbReference type="SMART" id="SM00185">
    <property type="entry name" value="ARM"/>
    <property type="match status" value="2"/>
</dbReference>